<dbReference type="Pfam" id="PF13458">
    <property type="entry name" value="Peripla_BP_6"/>
    <property type="match status" value="1"/>
</dbReference>
<dbReference type="EMBL" id="FMYQ01000031">
    <property type="protein sequence ID" value="SDE03605.1"/>
    <property type="molecule type" value="Genomic_DNA"/>
</dbReference>
<reference evidence="6" key="1">
    <citation type="submission" date="2016-09" db="EMBL/GenBank/DDBJ databases">
        <authorList>
            <person name="Varghese N."/>
            <person name="Submissions S."/>
        </authorList>
    </citation>
    <scope>NUCLEOTIDE SEQUENCE [LARGE SCALE GENOMIC DNA]</scope>
    <source>
        <strain evidence="6">TNe-862</strain>
    </source>
</reference>
<organism evidence="5 6">
    <name type="scientific">Paraburkholderia lycopersici</name>
    <dbReference type="NCBI Taxonomy" id="416944"/>
    <lineage>
        <taxon>Bacteria</taxon>
        <taxon>Pseudomonadati</taxon>
        <taxon>Pseudomonadota</taxon>
        <taxon>Betaproteobacteria</taxon>
        <taxon>Burkholderiales</taxon>
        <taxon>Burkholderiaceae</taxon>
        <taxon>Paraburkholderia</taxon>
    </lineage>
</organism>
<keyword evidence="2 3" id="KW-0732">Signal</keyword>
<gene>
    <name evidence="5" type="ORF">SAMN05421548_1313</name>
</gene>
<comment type="similarity">
    <text evidence="1">Belongs to the leucine-binding protein family.</text>
</comment>
<evidence type="ECO:0000256" key="2">
    <source>
        <dbReference type="ARBA" id="ARBA00022729"/>
    </source>
</evidence>
<dbReference type="SUPFAM" id="SSF53822">
    <property type="entry name" value="Periplasmic binding protein-like I"/>
    <property type="match status" value="1"/>
</dbReference>
<evidence type="ECO:0000256" key="3">
    <source>
        <dbReference type="SAM" id="SignalP"/>
    </source>
</evidence>
<keyword evidence="6" id="KW-1185">Reference proteome</keyword>
<protein>
    <submittedName>
        <fullName evidence="5">Branched-chain amino acid transport system substrate-binding protein</fullName>
    </submittedName>
</protein>
<dbReference type="RefSeq" id="WP_092003637.1">
    <property type="nucleotide sequence ID" value="NZ_FMYQ01000031.1"/>
</dbReference>
<accession>A0A1G6ZP21</accession>
<sequence length="391" mass="41102">MGNLRFRAAAVFAVLSCAALQAHAAACEVKIGVVAVLSGPAANWGEADREAVAFSAAEANAAGGLQVGQERCQVTYVAIDSKYSTEAAAAATNQIASQGINIVIGPVGSNEVAGVKPIAVRNNMLVMANSYGKQVIGPSWPLVFHFGPGPSGWADPIIKAAKARFGMKKVAVVAPNDQGGTDTGSVDAEIYRKNGITATEEYYQRGTTNFAPTVLRLLSSSPDAVELASTPAGDAGIIVKQLRQAGFNGAIGRLGGPSTGEIARVAGGTDVIRNMYWYEPVVLDDRIKQIDGQYRQFFKKDPPPVTLFYQWIAASRLVLKAITVAGTSTDTAKIAVALRALPIDDPNMGKGLWIGKEFFGVNQEISLPFGMGVIADGKYLPIQRFVAATGK</sequence>
<name>A0A1G6ZP21_9BURK</name>
<dbReference type="Gene3D" id="3.40.50.2300">
    <property type="match status" value="2"/>
</dbReference>
<feature type="domain" description="Leucine-binding protein" evidence="4">
    <location>
        <begin position="28"/>
        <end position="348"/>
    </location>
</feature>
<dbReference type="PANTHER" id="PTHR30483">
    <property type="entry name" value="LEUCINE-SPECIFIC-BINDING PROTEIN"/>
    <property type="match status" value="1"/>
</dbReference>
<evidence type="ECO:0000256" key="1">
    <source>
        <dbReference type="ARBA" id="ARBA00010062"/>
    </source>
</evidence>
<evidence type="ECO:0000313" key="5">
    <source>
        <dbReference type="EMBL" id="SDE03605.1"/>
    </source>
</evidence>
<dbReference type="AlphaFoldDB" id="A0A1G6ZP21"/>
<dbReference type="STRING" id="416944.SAMN05421548_1313"/>
<dbReference type="Proteomes" id="UP000198908">
    <property type="component" value="Unassembled WGS sequence"/>
</dbReference>
<proteinExistence type="inferred from homology"/>
<dbReference type="InterPro" id="IPR051010">
    <property type="entry name" value="BCAA_transport"/>
</dbReference>
<evidence type="ECO:0000259" key="4">
    <source>
        <dbReference type="Pfam" id="PF13458"/>
    </source>
</evidence>
<dbReference type="OrthoDB" id="5289062at2"/>
<dbReference type="InterPro" id="IPR028082">
    <property type="entry name" value="Peripla_BP_I"/>
</dbReference>
<feature type="signal peptide" evidence="3">
    <location>
        <begin position="1"/>
        <end position="24"/>
    </location>
</feature>
<dbReference type="InterPro" id="IPR028081">
    <property type="entry name" value="Leu-bd"/>
</dbReference>
<dbReference type="PANTHER" id="PTHR30483:SF6">
    <property type="entry name" value="PERIPLASMIC BINDING PROTEIN OF ABC TRANSPORTER FOR NATURAL AMINO ACIDS"/>
    <property type="match status" value="1"/>
</dbReference>
<feature type="chain" id="PRO_5011631915" evidence="3">
    <location>
        <begin position="25"/>
        <end position="391"/>
    </location>
</feature>
<evidence type="ECO:0000313" key="6">
    <source>
        <dbReference type="Proteomes" id="UP000198908"/>
    </source>
</evidence>